<keyword evidence="1" id="KW-0175">Coiled coil</keyword>
<dbReference type="GO" id="GO:0003700">
    <property type="term" value="F:DNA-binding transcription factor activity"/>
    <property type="evidence" value="ECO:0007669"/>
    <property type="project" value="InterPro"/>
</dbReference>
<sequence length="108" mass="12822">MDLTLDKYKKCSKRTNTNINSQQEVQNLKVEIADLKQKYEMLETRKRHLLGEDLTSFTMEDINNLEIQVDRGLTRIRARKELCLLEAIKQCEVKEQILIEENTLLRKK</sequence>
<reference evidence="3 4" key="1">
    <citation type="journal article" date="2021" name="Nat. Plants">
        <title>The Taxus genome provides insights into paclitaxel biosynthesis.</title>
        <authorList>
            <person name="Xiong X."/>
            <person name="Gou J."/>
            <person name="Liao Q."/>
            <person name="Li Y."/>
            <person name="Zhou Q."/>
            <person name="Bi G."/>
            <person name="Li C."/>
            <person name="Du R."/>
            <person name="Wang X."/>
            <person name="Sun T."/>
            <person name="Guo L."/>
            <person name="Liang H."/>
            <person name="Lu P."/>
            <person name="Wu Y."/>
            <person name="Zhang Z."/>
            <person name="Ro D.K."/>
            <person name="Shang Y."/>
            <person name="Huang S."/>
            <person name="Yan J."/>
        </authorList>
    </citation>
    <scope>NUCLEOTIDE SEQUENCE [LARGE SCALE GENOMIC DNA]</scope>
    <source>
        <strain evidence="3">Ta-2019</strain>
    </source>
</reference>
<feature type="non-terminal residue" evidence="3">
    <location>
        <position position="1"/>
    </location>
</feature>
<feature type="domain" description="K-box" evidence="2">
    <location>
        <begin position="25"/>
        <end position="108"/>
    </location>
</feature>
<organism evidence="3 4">
    <name type="scientific">Taxus chinensis</name>
    <name type="common">Chinese yew</name>
    <name type="synonym">Taxus wallichiana var. chinensis</name>
    <dbReference type="NCBI Taxonomy" id="29808"/>
    <lineage>
        <taxon>Eukaryota</taxon>
        <taxon>Viridiplantae</taxon>
        <taxon>Streptophyta</taxon>
        <taxon>Embryophyta</taxon>
        <taxon>Tracheophyta</taxon>
        <taxon>Spermatophyta</taxon>
        <taxon>Pinopsida</taxon>
        <taxon>Pinidae</taxon>
        <taxon>Conifers II</taxon>
        <taxon>Cupressales</taxon>
        <taxon>Taxaceae</taxon>
        <taxon>Taxus</taxon>
    </lineage>
</organism>
<comment type="caution">
    <text evidence="3">The sequence shown here is derived from an EMBL/GenBank/DDBJ whole genome shotgun (WGS) entry which is preliminary data.</text>
</comment>
<gene>
    <name evidence="3" type="ORF">KI387_035551</name>
</gene>
<protein>
    <recommendedName>
        <fullName evidence="2">K-box domain-containing protein</fullName>
    </recommendedName>
</protein>
<dbReference type="GO" id="GO:0005634">
    <property type="term" value="C:nucleus"/>
    <property type="evidence" value="ECO:0007669"/>
    <property type="project" value="InterPro"/>
</dbReference>
<proteinExistence type="predicted"/>
<dbReference type="Proteomes" id="UP000824469">
    <property type="component" value="Unassembled WGS sequence"/>
</dbReference>
<accession>A0AA38KZV9</accession>
<dbReference type="EMBL" id="JAHRHJ020000007">
    <property type="protein sequence ID" value="KAH9307640.1"/>
    <property type="molecule type" value="Genomic_DNA"/>
</dbReference>
<dbReference type="AlphaFoldDB" id="A0AA38KZV9"/>
<evidence type="ECO:0000313" key="4">
    <source>
        <dbReference type="Proteomes" id="UP000824469"/>
    </source>
</evidence>
<keyword evidence="4" id="KW-1185">Reference proteome</keyword>
<dbReference type="OMA" id="YSECSEQ"/>
<dbReference type="PROSITE" id="PS51297">
    <property type="entry name" value="K_BOX"/>
    <property type="match status" value="1"/>
</dbReference>
<evidence type="ECO:0000259" key="2">
    <source>
        <dbReference type="PROSITE" id="PS51297"/>
    </source>
</evidence>
<feature type="coiled-coil region" evidence="1">
    <location>
        <begin position="18"/>
        <end position="52"/>
    </location>
</feature>
<name>A0AA38KZV9_TAXCH</name>
<evidence type="ECO:0000313" key="3">
    <source>
        <dbReference type="EMBL" id="KAH9307640.1"/>
    </source>
</evidence>
<dbReference type="Pfam" id="PF01486">
    <property type="entry name" value="K-box"/>
    <property type="match status" value="1"/>
</dbReference>
<dbReference type="InterPro" id="IPR002487">
    <property type="entry name" value="TF_Kbox"/>
</dbReference>
<evidence type="ECO:0000256" key="1">
    <source>
        <dbReference type="SAM" id="Coils"/>
    </source>
</evidence>
<feature type="non-terminal residue" evidence="3">
    <location>
        <position position="108"/>
    </location>
</feature>